<comment type="caution">
    <text evidence="2">The sequence shown here is derived from an EMBL/GenBank/DDBJ whole genome shotgun (WGS) entry which is preliminary data.</text>
</comment>
<protein>
    <submittedName>
        <fullName evidence="2">Uncharacterized protein</fullName>
    </submittedName>
</protein>
<keyword evidence="1" id="KW-1133">Transmembrane helix</keyword>
<accession>A0ABV5W978</accession>
<name>A0ABV5W978_9BACI</name>
<dbReference type="Proteomes" id="UP001589609">
    <property type="component" value="Unassembled WGS sequence"/>
</dbReference>
<evidence type="ECO:0000256" key="1">
    <source>
        <dbReference type="SAM" id="Phobius"/>
    </source>
</evidence>
<feature type="transmembrane region" description="Helical" evidence="1">
    <location>
        <begin position="13"/>
        <end position="35"/>
    </location>
</feature>
<sequence length="66" mass="7793">MLPLYFPENKLEYIPAAVTCLLFIFGAVFTWRMFIKVSKREQQQFEQMEQNLKEMDNTVSDTPASK</sequence>
<evidence type="ECO:0000313" key="2">
    <source>
        <dbReference type="EMBL" id="MFB9757139.1"/>
    </source>
</evidence>
<organism evidence="2 3">
    <name type="scientific">Ectobacillus funiculus</name>
    <dbReference type="NCBI Taxonomy" id="137993"/>
    <lineage>
        <taxon>Bacteria</taxon>
        <taxon>Bacillati</taxon>
        <taxon>Bacillota</taxon>
        <taxon>Bacilli</taxon>
        <taxon>Bacillales</taxon>
        <taxon>Bacillaceae</taxon>
        <taxon>Ectobacillus</taxon>
    </lineage>
</organism>
<dbReference type="EMBL" id="JBHMAF010000004">
    <property type="protein sequence ID" value="MFB9757139.1"/>
    <property type="molecule type" value="Genomic_DNA"/>
</dbReference>
<gene>
    <name evidence="2" type="ORF">ACFFMS_01025</name>
</gene>
<reference evidence="2 3" key="1">
    <citation type="submission" date="2024-09" db="EMBL/GenBank/DDBJ databases">
        <authorList>
            <person name="Sun Q."/>
            <person name="Mori K."/>
        </authorList>
    </citation>
    <scope>NUCLEOTIDE SEQUENCE [LARGE SCALE GENOMIC DNA]</scope>
    <source>
        <strain evidence="2 3">JCM 11201</strain>
    </source>
</reference>
<dbReference type="RefSeq" id="WP_379947433.1">
    <property type="nucleotide sequence ID" value="NZ_JBHMAF010000004.1"/>
</dbReference>
<proteinExistence type="predicted"/>
<evidence type="ECO:0000313" key="3">
    <source>
        <dbReference type="Proteomes" id="UP001589609"/>
    </source>
</evidence>
<keyword evidence="1" id="KW-0812">Transmembrane</keyword>
<keyword evidence="3" id="KW-1185">Reference proteome</keyword>
<keyword evidence="1" id="KW-0472">Membrane</keyword>